<dbReference type="EMBL" id="AZES01000109">
    <property type="protein sequence ID" value="KRL29715.1"/>
    <property type="molecule type" value="Genomic_DNA"/>
</dbReference>
<keyword evidence="3" id="KW-1185">Reference proteome</keyword>
<evidence type="ECO:0000256" key="1">
    <source>
        <dbReference type="SAM" id="SignalP"/>
    </source>
</evidence>
<dbReference type="RefSeq" id="WP_025085982.1">
    <property type="nucleotide sequence ID" value="NZ_AZES01000109.1"/>
</dbReference>
<evidence type="ECO:0000313" key="3">
    <source>
        <dbReference type="Proteomes" id="UP000051908"/>
    </source>
</evidence>
<dbReference type="Proteomes" id="UP000051908">
    <property type="component" value="Unassembled WGS sequence"/>
</dbReference>
<dbReference type="PATRIC" id="fig|1122151.5.peg.627"/>
<dbReference type="OrthoDB" id="2315450at2"/>
<comment type="caution">
    <text evidence="2">The sequence shown here is derived from an EMBL/GenBank/DDBJ whole genome shotgun (WGS) entry which is preliminary data.</text>
</comment>
<feature type="signal peptide" evidence="1">
    <location>
        <begin position="1"/>
        <end position="19"/>
    </location>
</feature>
<protein>
    <submittedName>
        <fullName evidence="2">Uncharacterized protein</fullName>
    </submittedName>
</protein>
<evidence type="ECO:0000313" key="2">
    <source>
        <dbReference type="EMBL" id="KRL29715.1"/>
    </source>
</evidence>
<organism evidence="2 3">
    <name type="scientific">Companilactobacillus paralimentarius DSM 13238 = JCM 10415</name>
    <dbReference type="NCBI Taxonomy" id="1122151"/>
    <lineage>
        <taxon>Bacteria</taxon>
        <taxon>Bacillati</taxon>
        <taxon>Bacillota</taxon>
        <taxon>Bacilli</taxon>
        <taxon>Lactobacillales</taxon>
        <taxon>Lactobacillaceae</taxon>
        <taxon>Companilactobacillus</taxon>
    </lineage>
</organism>
<reference evidence="2 3" key="1">
    <citation type="journal article" date="2015" name="Genome Announc.">
        <title>Expanding the biotechnology potential of lactobacilli through comparative genomics of 213 strains and associated genera.</title>
        <authorList>
            <person name="Sun Z."/>
            <person name="Harris H.M."/>
            <person name="McCann A."/>
            <person name="Guo C."/>
            <person name="Argimon S."/>
            <person name="Zhang W."/>
            <person name="Yang X."/>
            <person name="Jeffery I.B."/>
            <person name="Cooney J.C."/>
            <person name="Kagawa T.F."/>
            <person name="Liu W."/>
            <person name="Song Y."/>
            <person name="Salvetti E."/>
            <person name="Wrobel A."/>
            <person name="Rasinkangas P."/>
            <person name="Parkhill J."/>
            <person name="Rea M.C."/>
            <person name="O'Sullivan O."/>
            <person name="Ritari J."/>
            <person name="Douillard F.P."/>
            <person name="Paul Ross R."/>
            <person name="Yang R."/>
            <person name="Briner A.E."/>
            <person name="Felis G.E."/>
            <person name="de Vos W.M."/>
            <person name="Barrangou R."/>
            <person name="Klaenhammer T.R."/>
            <person name="Caufield P.W."/>
            <person name="Cui Y."/>
            <person name="Zhang H."/>
            <person name="O'Toole P.W."/>
        </authorList>
    </citation>
    <scope>NUCLEOTIDE SEQUENCE [LARGE SCALE GENOMIC DNA]</scope>
    <source>
        <strain evidence="2 3">DSM 13238</strain>
    </source>
</reference>
<proteinExistence type="predicted"/>
<sequence>MRKTLMILTLLVFVLPLSAYSVNTIKNSLHHDSNTSCITIKENQRKWRRQTAKANIIHSEGNGREKVPVGISLDDLKNYNQAVIEGTIYNLEKMRSPQSMAYTKASVHIDKVISGDKSLKNKIVYLALDGGLVSFDDWYSESKHKAYGHNMLVKNDEFPLPIIGSKIITGLIPNNLDEPIELNNDLKRSGFTSKNSFTINTPQYNFWVKGPNAKEYRLNNPTLRKKNINGDYLVESLQQLTKEINRKFNDEKPKEHQ</sequence>
<keyword evidence="1" id="KW-0732">Signal</keyword>
<name>A0A0R1PKK8_9LACO</name>
<accession>A0A0R1PKK8</accession>
<dbReference type="AlphaFoldDB" id="A0A0R1PKK8"/>
<feature type="chain" id="PRO_5006409045" evidence="1">
    <location>
        <begin position="20"/>
        <end position="257"/>
    </location>
</feature>
<gene>
    <name evidence="2" type="ORF">FD33_GL000603</name>
</gene>
<dbReference type="GeneID" id="96668533"/>